<organism evidence="1 2">
    <name type="scientific">Candidatus Edwardsbacteria bacterium GWF2_54_11</name>
    <dbReference type="NCBI Taxonomy" id="1817851"/>
    <lineage>
        <taxon>Bacteria</taxon>
        <taxon>Candidatus Edwardsiibacteriota</taxon>
    </lineage>
</organism>
<dbReference type="EMBL" id="MFFM01000038">
    <property type="protein sequence ID" value="OGF10491.1"/>
    <property type="molecule type" value="Genomic_DNA"/>
</dbReference>
<dbReference type="AlphaFoldDB" id="A0A1F5R8X1"/>
<name>A0A1F5R8X1_9BACT</name>
<sequence length="97" mass="11813">MEMIYRSLYAQHIPLPSQAMYQRRLVRISDFLILLSRQHLGHQLYIMDSLYNWMLVKLPQDHDLHYFLKTYYGHLQLQIYSHLNLSGLFLDKWLGLF</sequence>
<evidence type="ECO:0000313" key="2">
    <source>
        <dbReference type="Proteomes" id="UP000177230"/>
    </source>
</evidence>
<evidence type="ECO:0000313" key="1">
    <source>
        <dbReference type="EMBL" id="OGF10491.1"/>
    </source>
</evidence>
<comment type="caution">
    <text evidence="1">The sequence shown here is derived from an EMBL/GenBank/DDBJ whole genome shotgun (WGS) entry which is preliminary data.</text>
</comment>
<gene>
    <name evidence="1" type="ORF">A2024_09075</name>
</gene>
<accession>A0A1F5R8X1</accession>
<reference evidence="1 2" key="1">
    <citation type="journal article" date="2016" name="Nat. Commun.">
        <title>Thousands of microbial genomes shed light on interconnected biogeochemical processes in an aquifer system.</title>
        <authorList>
            <person name="Anantharaman K."/>
            <person name="Brown C.T."/>
            <person name="Hug L.A."/>
            <person name="Sharon I."/>
            <person name="Castelle C.J."/>
            <person name="Probst A.J."/>
            <person name="Thomas B.C."/>
            <person name="Singh A."/>
            <person name="Wilkins M.J."/>
            <person name="Karaoz U."/>
            <person name="Brodie E.L."/>
            <person name="Williams K.H."/>
            <person name="Hubbard S.S."/>
            <person name="Banfield J.F."/>
        </authorList>
    </citation>
    <scope>NUCLEOTIDE SEQUENCE [LARGE SCALE GENOMIC DNA]</scope>
</reference>
<dbReference type="Proteomes" id="UP000177230">
    <property type="component" value="Unassembled WGS sequence"/>
</dbReference>
<protein>
    <submittedName>
        <fullName evidence="1">Uncharacterized protein</fullName>
    </submittedName>
</protein>
<proteinExistence type="predicted"/>